<feature type="region of interest" description="Disordered" evidence="4">
    <location>
        <begin position="1"/>
        <end position="49"/>
    </location>
</feature>
<dbReference type="PANTHER" id="PTHR10681:SF128">
    <property type="entry name" value="THIOREDOXIN-DEPENDENT PEROXIDE REDUCTASE, MITOCHONDRIAL"/>
    <property type="match status" value="1"/>
</dbReference>
<protein>
    <submittedName>
        <fullName evidence="6">Os04g0416400 protein</fullName>
    </submittedName>
</protein>
<dbReference type="InParanoid" id="A0A0P0WAE5"/>
<feature type="compositionally biased region" description="Low complexity" evidence="4">
    <location>
        <begin position="40"/>
        <end position="49"/>
    </location>
</feature>
<reference evidence="6 7" key="3">
    <citation type="journal article" date="2013" name="Rice">
        <title>Improvement of the Oryza sativa Nipponbare reference genome using next generation sequence and optical map data.</title>
        <authorList>
            <person name="Kawahara Y."/>
            <person name="de la Bastide M."/>
            <person name="Hamilton J.P."/>
            <person name="Kanamori H."/>
            <person name="McCombie W.R."/>
            <person name="Ouyang S."/>
            <person name="Schwartz D.C."/>
            <person name="Tanaka T."/>
            <person name="Wu J."/>
            <person name="Zhou S."/>
            <person name="Childs K.L."/>
            <person name="Davidson R.M."/>
            <person name="Lin H."/>
            <person name="Quesada-Ocampo L."/>
            <person name="Vaillancourt B."/>
            <person name="Sakai H."/>
            <person name="Lee S.S."/>
            <person name="Kim J."/>
            <person name="Numa H."/>
            <person name="Itoh T."/>
            <person name="Buell C.R."/>
            <person name="Matsumoto T."/>
        </authorList>
    </citation>
    <scope>NUCLEOTIDE SEQUENCE [LARGE SCALE GENOMIC DNA]</scope>
    <source>
        <strain evidence="7">cv. Nipponbare</strain>
    </source>
</reference>
<gene>
    <name evidence="6" type="ordered locus">Os04g0416400</name>
    <name evidence="6" type="ORF">OSNPB_040416400</name>
</gene>
<dbReference type="STRING" id="39947.A0A0P0WAE5"/>
<dbReference type="SUPFAM" id="SSF52833">
    <property type="entry name" value="Thioredoxin-like"/>
    <property type="match status" value="1"/>
</dbReference>
<name>A0A0P0WAE5_ORYSJ</name>
<reference evidence="7" key="1">
    <citation type="journal article" date="2005" name="Nature">
        <title>The map-based sequence of the rice genome.</title>
        <authorList>
            <consortium name="International rice genome sequencing project (IRGSP)"/>
            <person name="Matsumoto T."/>
            <person name="Wu J."/>
            <person name="Kanamori H."/>
            <person name="Katayose Y."/>
            <person name="Fujisawa M."/>
            <person name="Namiki N."/>
            <person name="Mizuno H."/>
            <person name="Yamamoto K."/>
            <person name="Antonio B.A."/>
            <person name="Baba T."/>
            <person name="Sakata K."/>
            <person name="Nagamura Y."/>
            <person name="Aoki H."/>
            <person name="Arikawa K."/>
            <person name="Arita K."/>
            <person name="Bito T."/>
            <person name="Chiden Y."/>
            <person name="Fujitsuka N."/>
            <person name="Fukunaka R."/>
            <person name="Hamada M."/>
            <person name="Harada C."/>
            <person name="Hayashi A."/>
            <person name="Hijishita S."/>
            <person name="Honda M."/>
            <person name="Hosokawa S."/>
            <person name="Ichikawa Y."/>
            <person name="Idonuma A."/>
            <person name="Iijima M."/>
            <person name="Ikeda M."/>
            <person name="Ikeno M."/>
            <person name="Ito K."/>
            <person name="Ito S."/>
            <person name="Ito T."/>
            <person name="Ito Y."/>
            <person name="Ito Y."/>
            <person name="Iwabuchi A."/>
            <person name="Kamiya K."/>
            <person name="Karasawa W."/>
            <person name="Kurita K."/>
            <person name="Katagiri S."/>
            <person name="Kikuta A."/>
            <person name="Kobayashi H."/>
            <person name="Kobayashi N."/>
            <person name="Machita K."/>
            <person name="Maehara T."/>
            <person name="Masukawa M."/>
            <person name="Mizubayashi T."/>
            <person name="Mukai Y."/>
            <person name="Nagasaki H."/>
            <person name="Nagata Y."/>
            <person name="Naito S."/>
            <person name="Nakashima M."/>
            <person name="Nakama Y."/>
            <person name="Nakamichi Y."/>
            <person name="Nakamura M."/>
            <person name="Meguro A."/>
            <person name="Negishi M."/>
            <person name="Ohta I."/>
            <person name="Ohta T."/>
            <person name="Okamoto M."/>
            <person name="Ono N."/>
            <person name="Saji S."/>
            <person name="Sakaguchi M."/>
            <person name="Sakai K."/>
            <person name="Shibata M."/>
            <person name="Shimokawa T."/>
            <person name="Song J."/>
            <person name="Takazaki Y."/>
            <person name="Terasawa K."/>
            <person name="Tsugane M."/>
            <person name="Tsuji K."/>
            <person name="Ueda S."/>
            <person name="Waki K."/>
            <person name="Yamagata H."/>
            <person name="Yamamoto M."/>
            <person name="Yamamoto S."/>
            <person name="Yamane H."/>
            <person name="Yoshiki S."/>
            <person name="Yoshihara R."/>
            <person name="Yukawa K."/>
            <person name="Zhong H."/>
            <person name="Yano M."/>
            <person name="Yuan Q."/>
            <person name="Ouyang S."/>
            <person name="Liu J."/>
            <person name="Jones K.M."/>
            <person name="Gansberger K."/>
            <person name="Moffat K."/>
            <person name="Hill J."/>
            <person name="Bera J."/>
            <person name="Fadrosh D."/>
            <person name="Jin S."/>
            <person name="Johri S."/>
            <person name="Kim M."/>
            <person name="Overton L."/>
            <person name="Reardon M."/>
            <person name="Tsitrin T."/>
            <person name="Vuong H."/>
            <person name="Weaver B."/>
            <person name="Ciecko A."/>
            <person name="Tallon L."/>
            <person name="Jackson J."/>
            <person name="Pai G."/>
            <person name="Aken S.V."/>
            <person name="Utterback T."/>
            <person name="Reidmuller S."/>
            <person name="Feldblyum T."/>
            <person name="Hsiao J."/>
            <person name="Zismann V."/>
            <person name="Iobst S."/>
            <person name="de Vazeille A.R."/>
            <person name="Buell C.R."/>
            <person name="Ying K."/>
            <person name="Li Y."/>
            <person name="Lu T."/>
            <person name="Huang Y."/>
            <person name="Zhao Q."/>
            <person name="Feng Q."/>
            <person name="Zhang L."/>
            <person name="Zhu J."/>
            <person name="Weng Q."/>
            <person name="Mu J."/>
            <person name="Lu Y."/>
            <person name="Fan D."/>
            <person name="Liu Y."/>
            <person name="Guan J."/>
            <person name="Zhang Y."/>
            <person name="Yu S."/>
            <person name="Liu X."/>
            <person name="Zhang Y."/>
            <person name="Hong G."/>
            <person name="Han B."/>
            <person name="Choisne N."/>
            <person name="Demange N."/>
            <person name="Orjeda G."/>
            <person name="Samain S."/>
            <person name="Cattolico L."/>
            <person name="Pelletier E."/>
            <person name="Couloux A."/>
            <person name="Segurens B."/>
            <person name="Wincker P."/>
            <person name="D'Hont A."/>
            <person name="Scarpelli C."/>
            <person name="Weissenbach J."/>
            <person name="Salanoubat M."/>
            <person name="Quetier F."/>
            <person name="Yu Y."/>
            <person name="Kim H.R."/>
            <person name="Rambo T."/>
            <person name="Currie J."/>
            <person name="Collura K."/>
            <person name="Luo M."/>
            <person name="Yang T."/>
            <person name="Ammiraju J.S.S."/>
            <person name="Engler F."/>
            <person name="Soderlund C."/>
            <person name="Wing R.A."/>
            <person name="Palmer L.E."/>
            <person name="de la Bastide M."/>
            <person name="Spiegel L."/>
            <person name="Nascimento L."/>
            <person name="Zutavern T."/>
            <person name="O'Shaughnessy A."/>
            <person name="Dike S."/>
            <person name="Dedhia N."/>
            <person name="Preston R."/>
            <person name="Balija V."/>
            <person name="McCombie W.R."/>
            <person name="Chow T."/>
            <person name="Chen H."/>
            <person name="Chung M."/>
            <person name="Chen C."/>
            <person name="Shaw J."/>
            <person name="Wu H."/>
            <person name="Hsiao K."/>
            <person name="Chao Y."/>
            <person name="Chu M."/>
            <person name="Cheng C."/>
            <person name="Hour A."/>
            <person name="Lee P."/>
            <person name="Lin S."/>
            <person name="Lin Y."/>
            <person name="Liou J."/>
            <person name="Liu S."/>
            <person name="Hsing Y."/>
            <person name="Raghuvanshi S."/>
            <person name="Mohanty A."/>
            <person name="Bharti A.K."/>
            <person name="Gaur A."/>
            <person name="Gupta V."/>
            <person name="Kumar D."/>
            <person name="Ravi V."/>
            <person name="Vij S."/>
            <person name="Kapur A."/>
            <person name="Khurana P."/>
            <person name="Khurana P."/>
            <person name="Khurana J.P."/>
            <person name="Tyagi A.K."/>
            <person name="Gaikwad K."/>
            <person name="Singh A."/>
            <person name="Dalal V."/>
            <person name="Srivastava S."/>
            <person name="Dixit A."/>
            <person name="Pal A.K."/>
            <person name="Ghazi I.A."/>
            <person name="Yadav M."/>
            <person name="Pandit A."/>
            <person name="Bhargava A."/>
            <person name="Sureshbabu K."/>
            <person name="Batra K."/>
            <person name="Sharma T.R."/>
            <person name="Mohapatra T."/>
            <person name="Singh N.K."/>
            <person name="Messing J."/>
            <person name="Nelson A.B."/>
            <person name="Fuks G."/>
            <person name="Kavchok S."/>
            <person name="Keizer G."/>
            <person name="Linton E."/>
            <person name="Llaca V."/>
            <person name="Song R."/>
            <person name="Tanyolac B."/>
            <person name="Young S."/>
            <person name="Ho-Il K."/>
            <person name="Hahn J.H."/>
            <person name="Sangsakoo G."/>
            <person name="Vanavichit A."/>
            <person name="de Mattos Luiz.A.T."/>
            <person name="Zimmer P.D."/>
            <person name="Malone G."/>
            <person name="Dellagostin O."/>
            <person name="de Oliveira A.C."/>
            <person name="Bevan M."/>
            <person name="Bancroft I."/>
            <person name="Minx P."/>
            <person name="Cordum H."/>
            <person name="Wilson R."/>
            <person name="Cheng Z."/>
            <person name="Jin W."/>
            <person name="Jiang J."/>
            <person name="Leong S.A."/>
            <person name="Iwama H."/>
            <person name="Gojobori T."/>
            <person name="Itoh T."/>
            <person name="Niimura Y."/>
            <person name="Fujii Y."/>
            <person name="Habara T."/>
            <person name="Sakai H."/>
            <person name="Sato Y."/>
            <person name="Wilson G."/>
            <person name="Kumar K."/>
            <person name="McCouch S."/>
            <person name="Juretic N."/>
            <person name="Hoen D."/>
            <person name="Wright S."/>
            <person name="Bruskiewich R."/>
            <person name="Bureau T."/>
            <person name="Miyao A."/>
            <person name="Hirochika H."/>
            <person name="Nishikawa T."/>
            <person name="Kadowaki K."/>
            <person name="Sugiura M."/>
            <person name="Burr B."/>
            <person name="Sasaki T."/>
        </authorList>
    </citation>
    <scope>NUCLEOTIDE SEQUENCE [LARGE SCALE GENOMIC DNA]</scope>
    <source>
        <strain evidence="7">cv. Nipponbare</strain>
    </source>
</reference>
<reference evidence="6 7" key="2">
    <citation type="journal article" date="2013" name="Plant Cell Physiol.">
        <title>Rice Annotation Project Database (RAP-DB): an integrative and interactive database for rice genomics.</title>
        <authorList>
            <person name="Sakai H."/>
            <person name="Lee S.S."/>
            <person name="Tanaka T."/>
            <person name="Numa H."/>
            <person name="Kim J."/>
            <person name="Kawahara Y."/>
            <person name="Wakimoto H."/>
            <person name="Yang C.C."/>
            <person name="Iwamoto M."/>
            <person name="Abe T."/>
            <person name="Yamada Y."/>
            <person name="Muto A."/>
            <person name="Inokuchi H."/>
            <person name="Ikemura T."/>
            <person name="Matsumoto T."/>
            <person name="Sasaki T."/>
            <person name="Itoh T."/>
        </authorList>
    </citation>
    <scope>NUCLEOTIDE SEQUENCE [LARGE SCALE GENOMIC DNA]</scope>
    <source>
        <strain evidence="7">cv. Nipponbare</strain>
    </source>
</reference>
<dbReference type="GO" id="GO:0016491">
    <property type="term" value="F:oxidoreductase activity"/>
    <property type="evidence" value="ECO:0007669"/>
    <property type="project" value="UniProtKB-KW"/>
</dbReference>
<sequence length="150" mass="16578">PARLDLDKPRPWRAPSPSPLPRRLSPPRRCPSPRRRSRPCRSPAPFSAGKSLRLSAAAASRSARARSFVARAGGEGDLPLVGNKAPDFEAEAMFDQGFIKVRSSCLSILGKKYVVLFFYPLDFTFVCPTDALTLSCSVMEMPFFSVFFHS</sequence>
<dbReference type="GO" id="GO:0016209">
    <property type="term" value="F:antioxidant activity"/>
    <property type="evidence" value="ECO:0007669"/>
    <property type="project" value="InterPro"/>
</dbReference>
<keyword evidence="7" id="KW-1185">Reference proteome</keyword>
<evidence type="ECO:0000259" key="5">
    <source>
        <dbReference type="Pfam" id="PF00578"/>
    </source>
</evidence>
<evidence type="ECO:0000313" key="7">
    <source>
        <dbReference type="Proteomes" id="UP000059680"/>
    </source>
</evidence>
<dbReference type="Proteomes" id="UP000059680">
    <property type="component" value="Chromosome 4"/>
</dbReference>
<keyword evidence="2" id="KW-0560">Oxidoreductase</keyword>
<comment type="similarity">
    <text evidence="1">Belongs to the peroxiredoxin family. AhpC/Prx1 subfamily.</text>
</comment>
<dbReference type="InterPro" id="IPR050217">
    <property type="entry name" value="Peroxiredoxin"/>
</dbReference>
<evidence type="ECO:0000313" key="6">
    <source>
        <dbReference type="EMBL" id="BAS89158.1"/>
    </source>
</evidence>
<accession>A0A0P0WAE5</accession>
<evidence type="ECO:0000256" key="2">
    <source>
        <dbReference type="ARBA" id="ARBA00023002"/>
    </source>
</evidence>
<feature type="non-terminal residue" evidence="6">
    <location>
        <position position="1"/>
    </location>
</feature>
<comment type="function">
    <text evidence="3">Thiol-specific peroxidase that catalyzes the reduction of hydrogen peroxide and organic hydroperoxides to water and alcohols, respectively. Plays a role in cell protection against oxidative stress by detoxifying peroxides. May be an antioxidant enzyme particularly in the developing shoot and photosynthesizing leaf.</text>
</comment>
<evidence type="ECO:0000256" key="3">
    <source>
        <dbReference type="ARBA" id="ARBA00045169"/>
    </source>
</evidence>
<dbReference type="InterPro" id="IPR000866">
    <property type="entry name" value="AhpC/TSA"/>
</dbReference>
<dbReference type="eggNOG" id="KOG0852">
    <property type="taxonomic scope" value="Eukaryota"/>
</dbReference>
<dbReference type="Gene3D" id="3.40.30.10">
    <property type="entry name" value="Glutaredoxin"/>
    <property type="match status" value="1"/>
</dbReference>
<dbReference type="Pfam" id="PF00578">
    <property type="entry name" value="AhpC-TSA"/>
    <property type="match status" value="1"/>
</dbReference>
<evidence type="ECO:0000256" key="1">
    <source>
        <dbReference type="ARBA" id="ARBA00009796"/>
    </source>
</evidence>
<dbReference type="PANTHER" id="PTHR10681">
    <property type="entry name" value="THIOREDOXIN PEROXIDASE"/>
    <property type="match status" value="1"/>
</dbReference>
<proteinExistence type="inferred from homology"/>
<organism evidence="6 7">
    <name type="scientific">Oryza sativa subsp. japonica</name>
    <name type="common">Rice</name>
    <dbReference type="NCBI Taxonomy" id="39947"/>
    <lineage>
        <taxon>Eukaryota</taxon>
        <taxon>Viridiplantae</taxon>
        <taxon>Streptophyta</taxon>
        <taxon>Embryophyta</taxon>
        <taxon>Tracheophyta</taxon>
        <taxon>Spermatophyta</taxon>
        <taxon>Magnoliopsida</taxon>
        <taxon>Liliopsida</taxon>
        <taxon>Poales</taxon>
        <taxon>Poaceae</taxon>
        <taxon>BOP clade</taxon>
        <taxon>Oryzoideae</taxon>
        <taxon>Oryzeae</taxon>
        <taxon>Oryzinae</taxon>
        <taxon>Oryza</taxon>
        <taxon>Oryza sativa</taxon>
    </lineage>
</organism>
<dbReference type="PaxDb" id="39947-A0A0P0WAE5"/>
<dbReference type="EMBL" id="AP014960">
    <property type="protein sequence ID" value="BAS89158.1"/>
    <property type="molecule type" value="Genomic_DNA"/>
</dbReference>
<dbReference type="AlphaFoldDB" id="A0A0P0WAE5"/>
<feature type="compositionally biased region" description="Basic and acidic residues" evidence="4">
    <location>
        <begin position="1"/>
        <end position="10"/>
    </location>
</feature>
<dbReference type="Gramene" id="Os04t0416400-01">
    <property type="protein sequence ID" value="Os04t0416400-01"/>
    <property type="gene ID" value="Os04g0416400"/>
</dbReference>
<feature type="domain" description="Alkyl hydroperoxide reductase subunit C/ Thiol specific antioxidant" evidence="5">
    <location>
        <begin position="81"/>
        <end position="135"/>
    </location>
</feature>
<dbReference type="InterPro" id="IPR036249">
    <property type="entry name" value="Thioredoxin-like_sf"/>
</dbReference>
<evidence type="ECO:0000256" key="4">
    <source>
        <dbReference type="SAM" id="MobiDB-lite"/>
    </source>
</evidence>